<evidence type="ECO:0000313" key="3">
    <source>
        <dbReference type="EMBL" id="MCX3061899.1"/>
    </source>
</evidence>
<evidence type="ECO:0000259" key="2">
    <source>
        <dbReference type="Pfam" id="PF01471"/>
    </source>
</evidence>
<dbReference type="Gene3D" id="1.10.101.10">
    <property type="entry name" value="PGBD-like superfamily/PGBD"/>
    <property type="match status" value="1"/>
</dbReference>
<dbReference type="InterPro" id="IPR036366">
    <property type="entry name" value="PGBDSf"/>
</dbReference>
<name>A0ABT3TXX7_9ACTN</name>
<comment type="caution">
    <text evidence="3">The sequence shown here is derived from an EMBL/GenBank/DDBJ whole genome shotgun (WGS) entry which is preliminary data.</text>
</comment>
<keyword evidence="4" id="KW-1185">Reference proteome</keyword>
<protein>
    <submittedName>
        <fullName evidence="3">Peptidoglycan-binding protein</fullName>
    </submittedName>
</protein>
<dbReference type="EMBL" id="JAPHNL010000248">
    <property type="protein sequence ID" value="MCX3061899.1"/>
    <property type="molecule type" value="Genomic_DNA"/>
</dbReference>
<keyword evidence="1" id="KW-0472">Membrane</keyword>
<gene>
    <name evidence="3" type="ORF">OFY01_19460</name>
</gene>
<accession>A0ABT3TXX7</accession>
<reference evidence="3" key="1">
    <citation type="submission" date="2022-10" db="EMBL/GenBank/DDBJ databases">
        <title>Streptomyces beihaiensis sp. nov., a chitin degrading actinobacterium, isolated from shrimp pond soil.</title>
        <authorList>
            <person name="Xie J."/>
            <person name="Shen N."/>
        </authorList>
    </citation>
    <scope>NUCLEOTIDE SEQUENCE</scope>
    <source>
        <strain evidence="3">GXMU-J5</strain>
    </source>
</reference>
<feature type="transmembrane region" description="Helical" evidence="1">
    <location>
        <begin position="24"/>
        <end position="46"/>
    </location>
</feature>
<keyword evidence="1" id="KW-1133">Transmembrane helix</keyword>
<sequence>MREERTPNRRAGGGGGGLARRRRALIAVVVGSLAFTGVGAAAATFIKSPAQAAADTRPPPPSVLTASVQEKVLAETVIARGQVAASQQVRVDGAGTGGKDVGRSVVTKVAVKDGQRLRMGQLLLEVSGRPVFVLKGDIPAYRDLGPGSTGDDVAQLQRALAGLGYAVGGDRSGTFGAGTQAAVARFYRAHGVAPVAEPPADPVADRAGG</sequence>
<keyword evidence="1" id="KW-0812">Transmembrane</keyword>
<dbReference type="Pfam" id="PF01471">
    <property type="entry name" value="PG_binding_1"/>
    <property type="match status" value="1"/>
</dbReference>
<dbReference type="Proteomes" id="UP001163064">
    <property type="component" value="Unassembled WGS sequence"/>
</dbReference>
<dbReference type="InterPro" id="IPR002477">
    <property type="entry name" value="Peptidoglycan-bd-like"/>
</dbReference>
<evidence type="ECO:0000313" key="4">
    <source>
        <dbReference type="Proteomes" id="UP001163064"/>
    </source>
</evidence>
<feature type="domain" description="Peptidoglycan binding-like" evidence="2">
    <location>
        <begin position="149"/>
        <end position="192"/>
    </location>
</feature>
<proteinExistence type="predicted"/>
<evidence type="ECO:0000256" key="1">
    <source>
        <dbReference type="SAM" id="Phobius"/>
    </source>
</evidence>
<organism evidence="3 4">
    <name type="scientific">Streptomyces beihaiensis</name>
    <dbReference type="NCBI Taxonomy" id="2984495"/>
    <lineage>
        <taxon>Bacteria</taxon>
        <taxon>Bacillati</taxon>
        <taxon>Actinomycetota</taxon>
        <taxon>Actinomycetes</taxon>
        <taxon>Kitasatosporales</taxon>
        <taxon>Streptomycetaceae</taxon>
        <taxon>Streptomyces</taxon>
    </lineage>
</organism>
<dbReference type="RefSeq" id="WP_266601617.1">
    <property type="nucleotide sequence ID" value="NZ_JAPHNL010000248.1"/>
</dbReference>
<feature type="non-terminal residue" evidence="3">
    <location>
        <position position="209"/>
    </location>
</feature>
<dbReference type="InterPro" id="IPR036365">
    <property type="entry name" value="PGBD-like_sf"/>
</dbReference>
<dbReference type="SUPFAM" id="SSF47090">
    <property type="entry name" value="PGBD-like"/>
    <property type="match status" value="1"/>
</dbReference>